<proteinExistence type="predicted"/>
<evidence type="ECO:0000256" key="1">
    <source>
        <dbReference type="SAM" id="Phobius"/>
    </source>
</evidence>
<organism evidence="2 3">
    <name type="scientific">Caldicoprobacter faecalis</name>
    <dbReference type="NCBI Taxonomy" id="937334"/>
    <lineage>
        <taxon>Bacteria</taxon>
        <taxon>Bacillati</taxon>
        <taxon>Bacillota</taxon>
        <taxon>Clostridia</taxon>
        <taxon>Caldicoprobacterales</taxon>
        <taxon>Caldicoprobacteraceae</taxon>
        <taxon>Caldicoprobacter</taxon>
    </lineage>
</organism>
<feature type="transmembrane region" description="Helical" evidence="1">
    <location>
        <begin position="20"/>
        <end position="38"/>
    </location>
</feature>
<dbReference type="STRING" id="937334.SAMN05444406_14311"/>
<evidence type="ECO:0000313" key="2">
    <source>
        <dbReference type="EMBL" id="SFQ42489.1"/>
    </source>
</evidence>
<feature type="transmembrane region" description="Helical" evidence="1">
    <location>
        <begin position="50"/>
        <end position="71"/>
    </location>
</feature>
<accession>A0A1I5YE52</accession>
<keyword evidence="1" id="KW-0812">Transmembrane</keyword>
<reference evidence="2 3" key="1">
    <citation type="submission" date="2016-10" db="EMBL/GenBank/DDBJ databases">
        <authorList>
            <person name="de Groot N.N."/>
        </authorList>
    </citation>
    <scope>NUCLEOTIDE SEQUENCE [LARGE SCALE GENOMIC DNA]</scope>
    <source>
        <strain evidence="2 3">DSM 20678</strain>
    </source>
</reference>
<dbReference type="Proteomes" id="UP000198577">
    <property type="component" value="Unassembled WGS sequence"/>
</dbReference>
<evidence type="ECO:0008006" key="4">
    <source>
        <dbReference type="Google" id="ProtNLM"/>
    </source>
</evidence>
<dbReference type="AlphaFoldDB" id="A0A1I5YE52"/>
<keyword evidence="3" id="KW-1185">Reference proteome</keyword>
<dbReference type="RefSeq" id="WP_092282786.1">
    <property type="nucleotide sequence ID" value="NZ_FOXR01000043.1"/>
</dbReference>
<keyword evidence="1" id="KW-1133">Transmembrane helix</keyword>
<name>A0A1I5YE52_9FIRM</name>
<evidence type="ECO:0000313" key="3">
    <source>
        <dbReference type="Proteomes" id="UP000198577"/>
    </source>
</evidence>
<dbReference type="OrthoDB" id="1809569at2"/>
<keyword evidence="1" id="KW-0472">Membrane</keyword>
<protein>
    <recommendedName>
        <fullName evidence="4">PH domain-containing protein</fullName>
    </recommendedName>
</protein>
<dbReference type="EMBL" id="FOXR01000043">
    <property type="protein sequence ID" value="SFQ42489.1"/>
    <property type="molecule type" value="Genomic_DNA"/>
</dbReference>
<sequence length="183" mass="20534">MAYKLSFWEIIKAYFVPLHPLFLSIMLIPVAVLLLYALTKVIKKASFGEILSIIAVVGIVLIAMLAISLPYTGSGWRLEDETLLIKATWGAPEVLELKKTRIALVDSAGPWQATRRENGIGLPGFSAGWFRFKNGKKALYFRHGESPYRVVLESDGRYYVLLHPGVKELYWELIARGAQPAEL</sequence>
<gene>
    <name evidence="2" type="ORF">SAMN05444406_14311</name>
</gene>